<reference evidence="1 2" key="1">
    <citation type="submission" date="2021-01" db="EMBL/GenBank/DDBJ databases">
        <title>Whole genome shotgun sequence of Actinoplanes durhamensis NBRC 14914.</title>
        <authorList>
            <person name="Komaki H."/>
            <person name="Tamura T."/>
        </authorList>
    </citation>
    <scope>NUCLEOTIDE SEQUENCE [LARGE SCALE GENOMIC DNA]</scope>
    <source>
        <strain evidence="1 2">NBRC 14914</strain>
    </source>
</reference>
<keyword evidence="2" id="KW-1185">Reference proteome</keyword>
<organism evidence="1 2">
    <name type="scientific">Paractinoplanes durhamensis</name>
    <dbReference type="NCBI Taxonomy" id="113563"/>
    <lineage>
        <taxon>Bacteria</taxon>
        <taxon>Bacillati</taxon>
        <taxon>Actinomycetota</taxon>
        <taxon>Actinomycetes</taxon>
        <taxon>Micromonosporales</taxon>
        <taxon>Micromonosporaceae</taxon>
        <taxon>Paractinoplanes</taxon>
    </lineage>
</organism>
<evidence type="ECO:0000313" key="1">
    <source>
        <dbReference type="EMBL" id="GIE08128.1"/>
    </source>
</evidence>
<dbReference type="Proteomes" id="UP000637628">
    <property type="component" value="Unassembled WGS sequence"/>
</dbReference>
<evidence type="ECO:0000313" key="2">
    <source>
        <dbReference type="Proteomes" id="UP000637628"/>
    </source>
</evidence>
<sequence>MSGAIGAQAGWLGGRFTKAGPVTVGVAAGSVAGALGLRPQKVALGPVAGAAVGVALRGRNPSPAAVAAAAVVAFRVLSAALFRDPQVRLLAEQLDVHTEAGELRAEHAFSLYGLPFLVLRYTIHRKLPG</sequence>
<comment type="caution">
    <text evidence="1">The sequence shown here is derived from an EMBL/GenBank/DDBJ whole genome shotgun (WGS) entry which is preliminary data.</text>
</comment>
<dbReference type="EMBL" id="BOML01000105">
    <property type="protein sequence ID" value="GIE08128.1"/>
    <property type="molecule type" value="Genomic_DNA"/>
</dbReference>
<accession>A0ABQ3ZE62</accession>
<gene>
    <name evidence="1" type="ORF">Adu01nite_94780</name>
</gene>
<protein>
    <submittedName>
        <fullName evidence="1">Uncharacterized protein</fullName>
    </submittedName>
</protein>
<name>A0ABQ3ZE62_9ACTN</name>
<proteinExistence type="predicted"/>